<dbReference type="InterPro" id="IPR045275">
    <property type="entry name" value="MscS_archaea/bacteria_type"/>
</dbReference>
<keyword evidence="2 5" id="KW-0812">Transmembrane</keyword>
<evidence type="ECO:0000313" key="8">
    <source>
        <dbReference type="Proteomes" id="UP000464954"/>
    </source>
</evidence>
<feature type="transmembrane region" description="Helical" evidence="5">
    <location>
        <begin position="75"/>
        <end position="107"/>
    </location>
</feature>
<accession>A0A6P1MBP2</accession>
<dbReference type="RefSeq" id="WP_160629145.1">
    <property type="nucleotide sequence ID" value="NZ_CP047593.1"/>
</dbReference>
<feature type="transmembrane region" description="Helical" evidence="5">
    <location>
        <begin position="47"/>
        <end position="69"/>
    </location>
</feature>
<dbReference type="GO" id="GO:0008381">
    <property type="term" value="F:mechanosensitive monoatomic ion channel activity"/>
    <property type="evidence" value="ECO:0007669"/>
    <property type="project" value="InterPro"/>
</dbReference>
<keyword evidence="8" id="KW-1185">Reference proteome</keyword>
<evidence type="ECO:0000313" key="7">
    <source>
        <dbReference type="EMBL" id="QHI69964.1"/>
    </source>
</evidence>
<evidence type="ECO:0000256" key="5">
    <source>
        <dbReference type="SAM" id="Phobius"/>
    </source>
</evidence>
<dbReference type="Proteomes" id="UP000464954">
    <property type="component" value="Chromosome"/>
</dbReference>
<keyword evidence="4 5" id="KW-0472">Membrane</keyword>
<dbReference type="InterPro" id="IPR010920">
    <property type="entry name" value="LSM_dom_sf"/>
</dbReference>
<evidence type="ECO:0000256" key="2">
    <source>
        <dbReference type="ARBA" id="ARBA00022692"/>
    </source>
</evidence>
<name>A0A6P1MBP2_9BACT</name>
<dbReference type="Pfam" id="PF00924">
    <property type="entry name" value="MS_channel_2nd"/>
    <property type="match status" value="1"/>
</dbReference>
<evidence type="ECO:0000259" key="6">
    <source>
        <dbReference type="Pfam" id="PF00924"/>
    </source>
</evidence>
<reference evidence="7 8" key="1">
    <citation type="submission" date="2020-01" db="EMBL/GenBank/DDBJ databases">
        <title>Ponticoccus aerotolerans gen. nov., sp. nov., an anaerobic bacterium and proposal of Ponticoccusceae fam. nov., Ponticoccusles ord. nov. and Ponticoccuse classis nov. in the phylum Kiritimatiellaeota.</title>
        <authorList>
            <person name="Zhou L.Y."/>
            <person name="Du Z.J."/>
        </authorList>
    </citation>
    <scope>NUCLEOTIDE SEQUENCE [LARGE SCALE GENOMIC DNA]</scope>
    <source>
        <strain evidence="7 8">S-5007</strain>
    </source>
</reference>
<dbReference type="AlphaFoldDB" id="A0A6P1MBP2"/>
<evidence type="ECO:0000256" key="1">
    <source>
        <dbReference type="ARBA" id="ARBA00004370"/>
    </source>
</evidence>
<dbReference type="SUPFAM" id="SSF50182">
    <property type="entry name" value="Sm-like ribonucleoproteins"/>
    <property type="match status" value="1"/>
</dbReference>
<dbReference type="InterPro" id="IPR006685">
    <property type="entry name" value="MscS_channel_2nd"/>
</dbReference>
<dbReference type="PANTHER" id="PTHR30221">
    <property type="entry name" value="SMALL-CONDUCTANCE MECHANOSENSITIVE CHANNEL"/>
    <property type="match status" value="1"/>
</dbReference>
<dbReference type="InterPro" id="IPR023408">
    <property type="entry name" value="MscS_beta-dom_sf"/>
</dbReference>
<dbReference type="PANTHER" id="PTHR30221:SF1">
    <property type="entry name" value="SMALL-CONDUCTANCE MECHANOSENSITIVE CHANNEL"/>
    <property type="match status" value="1"/>
</dbReference>
<feature type="domain" description="Mechanosensitive ion channel MscS" evidence="6">
    <location>
        <begin position="95"/>
        <end position="156"/>
    </location>
</feature>
<gene>
    <name evidence="7" type="ORF">GT409_11045</name>
</gene>
<proteinExistence type="predicted"/>
<dbReference type="KEGG" id="taer:GT409_11045"/>
<evidence type="ECO:0000256" key="3">
    <source>
        <dbReference type="ARBA" id="ARBA00022989"/>
    </source>
</evidence>
<comment type="subcellular location">
    <subcellularLocation>
        <location evidence="1">Membrane</location>
    </subcellularLocation>
</comment>
<dbReference type="EMBL" id="CP047593">
    <property type="protein sequence ID" value="QHI69964.1"/>
    <property type="molecule type" value="Genomic_DNA"/>
</dbReference>
<evidence type="ECO:0000256" key="4">
    <source>
        <dbReference type="ARBA" id="ARBA00023136"/>
    </source>
</evidence>
<protein>
    <submittedName>
        <fullName evidence="7">Mechanosensitive ion channel</fullName>
    </submittedName>
</protein>
<dbReference type="Gene3D" id="2.30.30.60">
    <property type="match status" value="1"/>
</dbReference>
<keyword evidence="3 5" id="KW-1133">Transmembrane helix</keyword>
<feature type="transmembrane region" description="Helical" evidence="5">
    <location>
        <begin position="6"/>
        <end position="26"/>
    </location>
</feature>
<dbReference type="GO" id="GO:0016020">
    <property type="term" value="C:membrane"/>
    <property type="evidence" value="ECO:0007669"/>
    <property type="project" value="UniProtKB-SubCell"/>
</dbReference>
<sequence length="178" mass="20232">MNALLIKKLIFSIIVVVAVHALFYVLKLSARKTRQKFGIRKSRYFAIRRLMTMGSLLLTAVLLLFVWEISLHNVWISLTGVLAVTAIAFFAIWSLVGNILAGIIIYFTSPFKIEDDIEVMPDEICGTVLAINTFYTVLLDENGGYINIPNALFFQKYIRVKRNHAKHARLNTPTNNKD</sequence>
<organism evidence="7 8">
    <name type="scientific">Tichowtungia aerotolerans</name>
    <dbReference type="NCBI Taxonomy" id="2697043"/>
    <lineage>
        <taxon>Bacteria</taxon>
        <taxon>Pseudomonadati</taxon>
        <taxon>Kiritimatiellota</taxon>
        <taxon>Tichowtungiia</taxon>
        <taxon>Tichowtungiales</taxon>
        <taxon>Tichowtungiaceae</taxon>
        <taxon>Tichowtungia</taxon>
    </lineage>
</organism>